<keyword evidence="2" id="KW-1185">Reference proteome</keyword>
<dbReference type="EMBL" id="OCNK01000002">
    <property type="protein sequence ID" value="SOD99298.1"/>
    <property type="molecule type" value="Genomic_DNA"/>
</dbReference>
<sequence length="307" mass="31563">MNTPLKLVGFAVGLVAAFGAALGVGNVVGPVGSVADAAPADAHAMGAEPAGPHEDGGHEADAAALPAGLAVSDRGYTLDLAARSLPAGSGTPVEFRILGTDGEPVTRYDVEHDVDLHLIAVRRDLTGFQHVHPELGPDGVWRIPLALDPGAWRLFADFTPTALGENLTLGADLAVAGAYSPAPLPTESTTAQVDGFTVVLSGSLEPGQESELTLSVSRDGRPVTDLQPYLGAFGHLVVLRDGDLAYLHAHPVDEADGAAATSGPHVRFTTTAPSAGDYRLFLDFKHDGVVRTAAFTVSAGAHEEDHG</sequence>
<evidence type="ECO:0008006" key="3">
    <source>
        <dbReference type="Google" id="ProtNLM"/>
    </source>
</evidence>
<proteinExistence type="predicted"/>
<reference evidence="2" key="1">
    <citation type="submission" date="2017-09" db="EMBL/GenBank/DDBJ databases">
        <authorList>
            <person name="Varghese N."/>
            <person name="Submissions S."/>
        </authorList>
    </citation>
    <scope>NUCLEOTIDE SEQUENCE [LARGE SCALE GENOMIC DNA]</scope>
    <source>
        <strain evidence="2">DSM 44270</strain>
    </source>
</reference>
<protein>
    <recommendedName>
        <fullName evidence="3">Heavy-metal-associated domain-containing protein</fullName>
    </recommendedName>
</protein>
<dbReference type="AlphaFoldDB" id="A0A286GUU2"/>
<organism evidence="1 2">
    <name type="scientific">Blastococcus haudaquaticus</name>
    <dbReference type="NCBI Taxonomy" id="1938745"/>
    <lineage>
        <taxon>Bacteria</taxon>
        <taxon>Bacillati</taxon>
        <taxon>Actinomycetota</taxon>
        <taxon>Actinomycetes</taxon>
        <taxon>Geodermatophilales</taxon>
        <taxon>Geodermatophilaceae</taxon>
        <taxon>Blastococcus</taxon>
    </lineage>
</organism>
<dbReference type="Proteomes" id="UP000219482">
    <property type="component" value="Unassembled WGS sequence"/>
</dbReference>
<gene>
    <name evidence="1" type="ORF">SAMN06272739_2241</name>
</gene>
<evidence type="ECO:0000313" key="2">
    <source>
        <dbReference type="Proteomes" id="UP000219482"/>
    </source>
</evidence>
<dbReference type="OrthoDB" id="128043at2"/>
<accession>A0A286GUU2</accession>
<dbReference type="RefSeq" id="WP_097183916.1">
    <property type="nucleotide sequence ID" value="NZ_OCNK01000002.1"/>
</dbReference>
<name>A0A286GUU2_9ACTN</name>
<evidence type="ECO:0000313" key="1">
    <source>
        <dbReference type="EMBL" id="SOD99298.1"/>
    </source>
</evidence>